<comment type="caution">
    <text evidence="1">The sequence shown here is derived from an EMBL/GenBank/DDBJ whole genome shotgun (WGS) entry which is preliminary data.</text>
</comment>
<gene>
    <name evidence="1" type="ORF">QAD02_022162</name>
</gene>
<name>A0ACC2PTR2_9HYME</name>
<keyword evidence="2" id="KW-1185">Reference proteome</keyword>
<protein>
    <submittedName>
        <fullName evidence="1">Uncharacterized protein</fullName>
    </submittedName>
</protein>
<dbReference type="EMBL" id="CM056741">
    <property type="protein sequence ID" value="KAJ8686368.1"/>
    <property type="molecule type" value="Genomic_DNA"/>
</dbReference>
<evidence type="ECO:0000313" key="2">
    <source>
        <dbReference type="Proteomes" id="UP001239111"/>
    </source>
</evidence>
<proteinExistence type="predicted"/>
<accession>A0ACC2PTR2</accession>
<sequence length="118" mass="11896">MNAASGRAGIVATVAVAAASRDAASGNATQPIADAASGLAALRLVASRNAALGVAPYQDASTDAANDGVLSLGIHSVSTGVRRVTGEPLHDLGVQHLADELHQCSRDLIAGRPDFEER</sequence>
<reference evidence="1" key="1">
    <citation type="submission" date="2023-04" db="EMBL/GenBank/DDBJ databases">
        <title>A chromosome-level genome assembly of the parasitoid wasp Eretmocerus hayati.</title>
        <authorList>
            <person name="Zhong Y."/>
            <person name="Liu S."/>
            <person name="Liu Y."/>
        </authorList>
    </citation>
    <scope>NUCLEOTIDE SEQUENCE</scope>
    <source>
        <strain evidence="1">ZJU_SS_LIU_2023</strain>
    </source>
</reference>
<evidence type="ECO:0000313" key="1">
    <source>
        <dbReference type="EMBL" id="KAJ8686368.1"/>
    </source>
</evidence>
<organism evidence="1 2">
    <name type="scientific">Eretmocerus hayati</name>
    <dbReference type="NCBI Taxonomy" id="131215"/>
    <lineage>
        <taxon>Eukaryota</taxon>
        <taxon>Metazoa</taxon>
        <taxon>Ecdysozoa</taxon>
        <taxon>Arthropoda</taxon>
        <taxon>Hexapoda</taxon>
        <taxon>Insecta</taxon>
        <taxon>Pterygota</taxon>
        <taxon>Neoptera</taxon>
        <taxon>Endopterygota</taxon>
        <taxon>Hymenoptera</taxon>
        <taxon>Apocrita</taxon>
        <taxon>Proctotrupomorpha</taxon>
        <taxon>Chalcidoidea</taxon>
        <taxon>Aphelinidae</taxon>
        <taxon>Aphelininae</taxon>
        <taxon>Eretmocerus</taxon>
    </lineage>
</organism>
<dbReference type="Proteomes" id="UP001239111">
    <property type="component" value="Chromosome 1"/>
</dbReference>